<dbReference type="InterPro" id="IPR036021">
    <property type="entry name" value="Tungsten_al_ferr_oxy-like_C"/>
</dbReference>
<dbReference type="Proteomes" id="UP000460549">
    <property type="component" value="Unassembled WGS sequence"/>
</dbReference>
<dbReference type="PANTHER" id="PTHR30038">
    <property type="entry name" value="ALDEHYDE FERREDOXIN OXIDOREDUCTASE"/>
    <property type="match status" value="1"/>
</dbReference>
<dbReference type="AlphaFoldDB" id="A0A7X2PDW4"/>
<dbReference type="SMART" id="SM00790">
    <property type="entry name" value="AFOR_N"/>
    <property type="match status" value="1"/>
</dbReference>
<gene>
    <name evidence="9" type="ORF">FYJ80_07495</name>
</gene>
<comment type="caution">
    <text evidence="9">The sequence shown here is derived from an EMBL/GenBank/DDBJ whole genome shotgun (WGS) entry which is preliminary data.</text>
</comment>
<keyword evidence="4" id="KW-0479">Metal-binding</keyword>
<dbReference type="InterPro" id="IPR013984">
    <property type="entry name" value="Ald_Fedxn_OxRdtase_dom2"/>
</dbReference>
<keyword evidence="7" id="KW-0812">Transmembrane</keyword>
<dbReference type="Pfam" id="PF01314">
    <property type="entry name" value="AFOR_C"/>
    <property type="match status" value="1"/>
</dbReference>
<dbReference type="Pfam" id="PF02730">
    <property type="entry name" value="AFOR_N"/>
    <property type="match status" value="1"/>
</dbReference>
<keyword evidence="10" id="KW-1185">Reference proteome</keyword>
<organism evidence="9 10">
    <name type="scientific">Bullifex porci</name>
    <dbReference type="NCBI Taxonomy" id="2606638"/>
    <lineage>
        <taxon>Bacteria</taxon>
        <taxon>Pseudomonadati</taxon>
        <taxon>Spirochaetota</taxon>
        <taxon>Spirochaetia</taxon>
        <taxon>Spirochaetales</taxon>
        <taxon>Spirochaetaceae</taxon>
        <taxon>Bullifex</taxon>
    </lineage>
</organism>
<evidence type="ECO:0000256" key="6">
    <source>
        <dbReference type="ARBA" id="ARBA00023014"/>
    </source>
</evidence>
<accession>A0A7X2PDW4</accession>
<dbReference type="Gene3D" id="3.60.9.10">
    <property type="entry name" value="Aldehyde ferredoxin oxidoreductase, N-terminal domain"/>
    <property type="match status" value="1"/>
</dbReference>
<dbReference type="EMBL" id="VUNN01000014">
    <property type="protein sequence ID" value="MSU06618.1"/>
    <property type="molecule type" value="Genomic_DNA"/>
</dbReference>
<dbReference type="GO" id="GO:0016625">
    <property type="term" value="F:oxidoreductase activity, acting on the aldehyde or oxo group of donors, iron-sulfur protein as acceptor"/>
    <property type="evidence" value="ECO:0007669"/>
    <property type="project" value="InterPro"/>
</dbReference>
<comment type="similarity">
    <text evidence="2">Belongs to the AOR/FOR family.</text>
</comment>
<evidence type="ECO:0000256" key="4">
    <source>
        <dbReference type="ARBA" id="ARBA00022723"/>
    </source>
</evidence>
<sequence>MFSINIVTQYYKGVLLTIFFFLFMLFNMDKSVIIADLCEGKTMALTVESQREGLEFALELQSGDDIVFLPLVNSFSNSGYLIVFRSLYDKKLTYLRGNTALFSLLPILGHSALVIRGGARKLSYLTIRKDGIELLSCENLRSNSPFHTFEILSKGDDGILAIGEAGEKCVYSAALFSSDNNEYFSSSIGAIFGSKNLKSIVIESAQEKIEANAKIKKKIARSSIVKKLKREGSTMLIDQAYDNGWINNDYFSATKDPRSLHLDGFCQSRIIAATSDACKSCLISCRRKGLKGTTCPGFREAMALGSALGFYSYEKIMRFTEACVMYGLSPNECGLILASLKRCDSLPFTYPQLRNANEDEIIRVILLIGQKKGIGESVSKLFDREYLISSHPQLIDLRGAGIEAIFELYGEGDNAYPDLLLGLTKKYSAFNLGYIACYLRAYHHAFMLLGVPHVYPIPLIYEKLFKYAPDKLFILKYKLNHISFMGKKSNELLKMGLSSMLYFDEKRGGEGKIDKLFTDEVRDDGSLLNLTRLKLGYEKALNEIKSFFHC</sequence>
<evidence type="ECO:0000256" key="3">
    <source>
        <dbReference type="ARBA" id="ARBA00022485"/>
    </source>
</evidence>
<dbReference type="GO" id="GO:0009055">
    <property type="term" value="F:electron transfer activity"/>
    <property type="evidence" value="ECO:0007669"/>
    <property type="project" value="InterPro"/>
</dbReference>
<reference evidence="9 10" key="1">
    <citation type="submission" date="2019-08" db="EMBL/GenBank/DDBJ databases">
        <title>In-depth cultivation of the pig gut microbiome towards novel bacterial diversity and tailored functional studies.</title>
        <authorList>
            <person name="Wylensek D."/>
            <person name="Hitch T.C.A."/>
            <person name="Clavel T."/>
        </authorList>
    </citation>
    <scope>NUCLEOTIDE SEQUENCE [LARGE SCALE GENOMIC DNA]</scope>
    <source>
        <strain evidence="9 10">NM-380-WT-3C1</strain>
    </source>
</reference>
<evidence type="ECO:0000256" key="7">
    <source>
        <dbReference type="SAM" id="Phobius"/>
    </source>
</evidence>
<evidence type="ECO:0000259" key="8">
    <source>
        <dbReference type="SMART" id="SM00790"/>
    </source>
</evidence>
<dbReference type="InterPro" id="IPR036503">
    <property type="entry name" value="Ald_Fedxn_OxRdtase_N_sf"/>
</dbReference>
<keyword evidence="3" id="KW-0004">4Fe-4S</keyword>
<feature type="transmembrane region" description="Helical" evidence="7">
    <location>
        <begin position="6"/>
        <end position="26"/>
    </location>
</feature>
<evidence type="ECO:0000256" key="5">
    <source>
        <dbReference type="ARBA" id="ARBA00023004"/>
    </source>
</evidence>
<feature type="domain" description="Aldehyde ferredoxin oxidoreductase N-terminal" evidence="8">
    <location>
        <begin position="28"/>
        <end position="208"/>
    </location>
</feature>
<comment type="cofactor">
    <cofactor evidence="1">
        <name>[4Fe-4S] cluster</name>
        <dbReference type="ChEBI" id="CHEBI:49883"/>
    </cofactor>
</comment>
<dbReference type="SUPFAM" id="SSF56228">
    <property type="entry name" value="Aldehyde ferredoxin oxidoreductase, N-terminal domain"/>
    <property type="match status" value="1"/>
</dbReference>
<keyword evidence="7" id="KW-1133">Transmembrane helix</keyword>
<dbReference type="SUPFAM" id="SSF48310">
    <property type="entry name" value="Aldehyde ferredoxin oxidoreductase, C-terminal domains"/>
    <property type="match status" value="1"/>
</dbReference>
<evidence type="ECO:0000256" key="1">
    <source>
        <dbReference type="ARBA" id="ARBA00001966"/>
    </source>
</evidence>
<evidence type="ECO:0000313" key="10">
    <source>
        <dbReference type="Proteomes" id="UP000460549"/>
    </source>
</evidence>
<dbReference type="InterPro" id="IPR051919">
    <property type="entry name" value="W-dependent_AOR"/>
</dbReference>
<evidence type="ECO:0000313" key="9">
    <source>
        <dbReference type="EMBL" id="MSU06618.1"/>
    </source>
</evidence>
<keyword evidence="6" id="KW-0411">Iron-sulfur</keyword>
<dbReference type="GO" id="GO:0046872">
    <property type="term" value="F:metal ion binding"/>
    <property type="evidence" value="ECO:0007669"/>
    <property type="project" value="UniProtKB-KW"/>
</dbReference>
<protein>
    <recommendedName>
        <fullName evidence="8">Aldehyde ferredoxin oxidoreductase N-terminal domain-containing protein</fullName>
    </recommendedName>
</protein>
<name>A0A7X2PDW4_9SPIO</name>
<dbReference type="Gene3D" id="1.10.569.10">
    <property type="entry name" value="Aldehyde Ferredoxin Oxidoreductase Protein, subunit A, domain 2"/>
    <property type="match status" value="1"/>
</dbReference>
<keyword evidence="7" id="KW-0472">Membrane</keyword>
<proteinExistence type="inferred from homology"/>
<feature type="transmembrane region" description="Helical" evidence="7">
    <location>
        <begin position="100"/>
        <end position="119"/>
    </location>
</feature>
<evidence type="ECO:0000256" key="2">
    <source>
        <dbReference type="ARBA" id="ARBA00011032"/>
    </source>
</evidence>
<dbReference type="PANTHER" id="PTHR30038:SF0">
    <property type="entry name" value="TUNGSTEN-CONTAINING ALDEHYDE FERREDOXIN OXIDOREDUCTASE"/>
    <property type="match status" value="1"/>
</dbReference>
<keyword evidence="5" id="KW-0408">Iron</keyword>
<dbReference type="InterPro" id="IPR013983">
    <property type="entry name" value="Ald_Fedxn_OxRdtase_N"/>
</dbReference>
<dbReference type="InterPro" id="IPR001203">
    <property type="entry name" value="OxRdtase_Ald_Fedxn_C"/>
</dbReference>
<feature type="transmembrane region" description="Helical" evidence="7">
    <location>
        <begin position="66"/>
        <end position="88"/>
    </location>
</feature>
<dbReference type="GO" id="GO:0051539">
    <property type="term" value="F:4 iron, 4 sulfur cluster binding"/>
    <property type="evidence" value="ECO:0007669"/>
    <property type="project" value="UniProtKB-KW"/>
</dbReference>